<evidence type="ECO:0000313" key="2">
    <source>
        <dbReference type="Proteomes" id="UP001161065"/>
    </source>
</evidence>
<dbReference type="Proteomes" id="UP001161065">
    <property type="component" value="Unassembled WGS sequence"/>
</dbReference>
<evidence type="ECO:0000313" key="1">
    <source>
        <dbReference type="EMBL" id="MDH1336934.1"/>
    </source>
</evidence>
<dbReference type="AlphaFoldDB" id="A0AA42TW94"/>
<dbReference type="EMBL" id="JAOCEK010000028">
    <property type="protein sequence ID" value="MDH1336934.1"/>
    <property type="molecule type" value="Genomic_DNA"/>
</dbReference>
<proteinExistence type="predicted"/>
<organism evidence="1 2">
    <name type="scientific">Comamonas thiooxydans</name>
    <dbReference type="NCBI Taxonomy" id="363952"/>
    <lineage>
        <taxon>Bacteria</taxon>
        <taxon>Pseudomonadati</taxon>
        <taxon>Pseudomonadota</taxon>
        <taxon>Betaproteobacteria</taxon>
        <taxon>Burkholderiales</taxon>
        <taxon>Comamonadaceae</taxon>
        <taxon>Comamonas</taxon>
    </lineage>
</organism>
<comment type="caution">
    <text evidence="1">The sequence shown here is derived from an EMBL/GenBank/DDBJ whole genome shotgun (WGS) entry which is preliminary data.</text>
</comment>
<protein>
    <submittedName>
        <fullName evidence="1">Uncharacterized protein</fullName>
    </submittedName>
</protein>
<accession>A0AA42TW94</accession>
<dbReference type="RefSeq" id="WP_165570843.1">
    <property type="nucleotide sequence ID" value="NZ_AWOS01000068.1"/>
</dbReference>
<gene>
    <name evidence="1" type="ORF">N5D63_22560</name>
</gene>
<name>A0AA42TW94_9BURK</name>
<sequence length="48" mass="5447">MQPLPTQAFWFTKLVEMPRQACLIGAGRIMTTIQKQEQLAPAFITVQL</sequence>
<reference evidence="1" key="1">
    <citation type="submission" date="2022-09" db="EMBL/GenBank/DDBJ databases">
        <title>Intensive care unit water sources are persistently colonized with multi-drug resistant bacteria and are the site of extensive horizontal gene transfer of antibiotic resistance genes.</title>
        <authorList>
            <person name="Diorio-Toth L."/>
        </authorList>
    </citation>
    <scope>NUCLEOTIDE SEQUENCE</scope>
    <source>
        <strain evidence="1">GD03832</strain>
    </source>
</reference>